<keyword evidence="7 11" id="KW-0808">Transferase</keyword>
<dbReference type="AlphaFoldDB" id="A0AAP6JE90"/>
<evidence type="ECO:0000256" key="1">
    <source>
        <dbReference type="ARBA" id="ARBA00001933"/>
    </source>
</evidence>
<comment type="cofactor">
    <cofactor evidence="1 11">
        <name>pyridoxal 5'-phosphate</name>
        <dbReference type="ChEBI" id="CHEBI:597326"/>
    </cofactor>
</comment>
<dbReference type="GO" id="GO:0004400">
    <property type="term" value="F:histidinol-phosphate transaminase activity"/>
    <property type="evidence" value="ECO:0007669"/>
    <property type="project" value="UniProtKB-UniRule"/>
</dbReference>
<evidence type="ECO:0000313" key="14">
    <source>
        <dbReference type="Proteomes" id="UP001302316"/>
    </source>
</evidence>
<dbReference type="PANTHER" id="PTHR42885">
    <property type="entry name" value="HISTIDINOL-PHOSPHATE AMINOTRANSFERASE-RELATED"/>
    <property type="match status" value="1"/>
</dbReference>
<dbReference type="InterPro" id="IPR015422">
    <property type="entry name" value="PyrdxlP-dep_Trfase_small"/>
</dbReference>
<keyword evidence="8 11" id="KW-0663">Pyridoxal phosphate</keyword>
<keyword evidence="14" id="KW-1185">Reference proteome</keyword>
<dbReference type="InterPro" id="IPR015424">
    <property type="entry name" value="PyrdxlP-dep_Trfase"/>
</dbReference>
<comment type="subunit">
    <text evidence="4 11">Homodimer.</text>
</comment>
<evidence type="ECO:0000256" key="6">
    <source>
        <dbReference type="ARBA" id="ARBA00022605"/>
    </source>
</evidence>
<evidence type="ECO:0000256" key="4">
    <source>
        <dbReference type="ARBA" id="ARBA00011738"/>
    </source>
</evidence>
<dbReference type="SUPFAM" id="SSF53383">
    <property type="entry name" value="PLP-dependent transferases"/>
    <property type="match status" value="1"/>
</dbReference>
<keyword evidence="5 11" id="KW-0032">Aminotransferase</keyword>
<accession>A0AAP6JE90</accession>
<evidence type="ECO:0000256" key="9">
    <source>
        <dbReference type="ARBA" id="ARBA00023102"/>
    </source>
</evidence>
<dbReference type="InterPro" id="IPR015421">
    <property type="entry name" value="PyrdxlP-dep_Trfase_major"/>
</dbReference>
<comment type="similarity">
    <text evidence="3 11">Belongs to the class-II pyridoxal-phosphate-dependent aminotransferase family. Histidinol-phosphate aminotransferase subfamily.</text>
</comment>
<evidence type="ECO:0000313" key="13">
    <source>
        <dbReference type="EMBL" id="MEA5444862.1"/>
    </source>
</evidence>
<keyword evidence="9 11" id="KW-0368">Histidine biosynthesis</keyword>
<dbReference type="GO" id="GO:0000105">
    <property type="term" value="P:L-histidine biosynthetic process"/>
    <property type="evidence" value="ECO:0007669"/>
    <property type="project" value="UniProtKB-UniRule"/>
</dbReference>
<gene>
    <name evidence="11 13" type="primary">hisC</name>
    <name evidence="13" type="ORF">VCB98_03410</name>
</gene>
<dbReference type="Gene3D" id="3.40.640.10">
    <property type="entry name" value="Type I PLP-dependent aspartate aminotransferase-like (Major domain)"/>
    <property type="match status" value="1"/>
</dbReference>
<evidence type="ECO:0000256" key="2">
    <source>
        <dbReference type="ARBA" id="ARBA00005011"/>
    </source>
</evidence>
<dbReference type="Proteomes" id="UP001302316">
    <property type="component" value="Unassembled WGS sequence"/>
</dbReference>
<reference evidence="13 14" key="1">
    <citation type="submission" date="2023-12" db="EMBL/GenBank/DDBJ databases">
        <title>Whole-genome sequencing of halo(alkali)philic microorganisms from hypersaline lakes.</title>
        <authorList>
            <person name="Sorokin D.Y."/>
            <person name="Merkel A.Y."/>
            <person name="Messina E."/>
            <person name="Yakimov M."/>
        </authorList>
    </citation>
    <scope>NUCLEOTIDE SEQUENCE [LARGE SCALE GENOMIC DNA]</scope>
    <source>
        <strain evidence="13 14">AB-CW1</strain>
    </source>
</reference>
<comment type="caution">
    <text evidence="13">The sequence shown here is derived from an EMBL/GenBank/DDBJ whole genome shotgun (WGS) entry which is preliminary data.</text>
</comment>
<keyword evidence="6 11" id="KW-0028">Amino-acid biosynthesis</keyword>
<comment type="pathway">
    <text evidence="2 11">Amino-acid biosynthesis; L-histidine biosynthesis; L-histidine from 5-phospho-alpha-D-ribose 1-diphosphate: step 7/9.</text>
</comment>
<dbReference type="EC" id="2.6.1.9" evidence="11"/>
<evidence type="ECO:0000256" key="8">
    <source>
        <dbReference type="ARBA" id="ARBA00022898"/>
    </source>
</evidence>
<proteinExistence type="inferred from homology"/>
<dbReference type="PANTHER" id="PTHR42885:SF2">
    <property type="entry name" value="HISTIDINOL-PHOSPHATE AMINOTRANSFERASE"/>
    <property type="match status" value="1"/>
</dbReference>
<evidence type="ECO:0000256" key="11">
    <source>
        <dbReference type="HAMAP-Rule" id="MF_01023"/>
    </source>
</evidence>
<protein>
    <recommendedName>
        <fullName evidence="11">Histidinol-phosphate aminotransferase</fullName>
        <ecNumber evidence="11">2.6.1.9</ecNumber>
    </recommendedName>
    <alternativeName>
        <fullName evidence="11">Imidazole acetol-phosphate transaminase</fullName>
    </alternativeName>
</protein>
<dbReference type="EMBL" id="JAYGII010000004">
    <property type="protein sequence ID" value="MEA5444862.1"/>
    <property type="molecule type" value="Genomic_DNA"/>
</dbReference>
<name>A0AAP6JE90_9GAMM</name>
<sequence>MSGQGVRVQDLVRPEILAGSPYQVADARGLLKLDAMEAPAGLPAGLEADWQARVAGLDWHRYPDSQASALKAALREQFAIDDRLGLLLGNGSDEIIQMLTLALARHGASLMTPEPGFAIYKVAARNAGMDYHALPLDEQDFSLDLDRALAEMERLRPALIFIANPNNPTGNAFSPDQLQAIADAAPGLVVVDEAYFPHTDIHCLDRAGRPANLAVMRTLSKAGMAGLRLGWLVADPAWIDALERLRMPYNINVLTQAAARFALENGDWWRSQAELVREERARLYQRLQGLDGVHVWPSEANFLLLRVADAPTVHARMKAAGVLVKCLDGAHPALSGCLRLTVGSPADNEILFEALAAAIR</sequence>
<dbReference type="InterPro" id="IPR004839">
    <property type="entry name" value="Aminotransferase_I/II_large"/>
</dbReference>
<dbReference type="HAMAP" id="MF_01023">
    <property type="entry name" value="HisC_aminotrans_2"/>
    <property type="match status" value="1"/>
</dbReference>
<evidence type="ECO:0000256" key="5">
    <source>
        <dbReference type="ARBA" id="ARBA00022576"/>
    </source>
</evidence>
<dbReference type="InterPro" id="IPR005861">
    <property type="entry name" value="HisP_aminotrans"/>
</dbReference>
<evidence type="ECO:0000256" key="3">
    <source>
        <dbReference type="ARBA" id="ARBA00007970"/>
    </source>
</evidence>
<feature type="domain" description="Aminotransferase class I/classII large" evidence="12">
    <location>
        <begin position="53"/>
        <end position="355"/>
    </location>
</feature>
<dbReference type="Pfam" id="PF00155">
    <property type="entry name" value="Aminotran_1_2"/>
    <property type="match status" value="1"/>
</dbReference>
<feature type="modified residue" description="N6-(pyridoxal phosphate)lysine" evidence="11">
    <location>
        <position position="221"/>
    </location>
</feature>
<evidence type="ECO:0000256" key="10">
    <source>
        <dbReference type="ARBA" id="ARBA00047481"/>
    </source>
</evidence>
<dbReference type="NCBIfam" id="TIGR01141">
    <property type="entry name" value="hisC"/>
    <property type="match status" value="1"/>
</dbReference>
<comment type="catalytic activity">
    <reaction evidence="10 11">
        <text>L-histidinol phosphate + 2-oxoglutarate = 3-(imidazol-4-yl)-2-oxopropyl phosphate + L-glutamate</text>
        <dbReference type="Rhea" id="RHEA:23744"/>
        <dbReference type="ChEBI" id="CHEBI:16810"/>
        <dbReference type="ChEBI" id="CHEBI:29985"/>
        <dbReference type="ChEBI" id="CHEBI:57766"/>
        <dbReference type="ChEBI" id="CHEBI:57980"/>
        <dbReference type="EC" id="2.6.1.9"/>
    </reaction>
</comment>
<organism evidence="13 14">
    <name type="scientific">Natronospira elongata</name>
    <dbReference type="NCBI Taxonomy" id="3110268"/>
    <lineage>
        <taxon>Bacteria</taxon>
        <taxon>Pseudomonadati</taxon>
        <taxon>Pseudomonadota</taxon>
        <taxon>Gammaproteobacteria</taxon>
        <taxon>Natronospirales</taxon>
        <taxon>Natronospiraceae</taxon>
        <taxon>Natronospira</taxon>
    </lineage>
</organism>
<evidence type="ECO:0000256" key="7">
    <source>
        <dbReference type="ARBA" id="ARBA00022679"/>
    </source>
</evidence>
<dbReference type="CDD" id="cd00609">
    <property type="entry name" value="AAT_like"/>
    <property type="match status" value="1"/>
</dbReference>
<dbReference type="RefSeq" id="WP_346050494.1">
    <property type="nucleotide sequence ID" value="NZ_JAYGII010000004.1"/>
</dbReference>
<dbReference type="Gene3D" id="3.90.1150.10">
    <property type="entry name" value="Aspartate Aminotransferase, domain 1"/>
    <property type="match status" value="1"/>
</dbReference>
<evidence type="ECO:0000259" key="12">
    <source>
        <dbReference type="Pfam" id="PF00155"/>
    </source>
</evidence>
<dbReference type="GO" id="GO:0030170">
    <property type="term" value="F:pyridoxal phosphate binding"/>
    <property type="evidence" value="ECO:0007669"/>
    <property type="project" value="InterPro"/>
</dbReference>